<organism evidence="2 3">
    <name type="scientific">Symbiodinium natans</name>
    <dbReference type="NCBI Taxonomy" id="878477"/>
    <lineage>
        <taxon>Eukaryota</taxon>
        <taxon>Sar</taxon>
        <taxon>Alveolata</taxon>
        <taxon>Dinophyceae</taxon>
        <taxon>Suessiales</taxon>
        <taxon>Symbiodiniaceae</taxon>
        <taxon>Symbiodinium</taxon>
    </lineage>
</organism>
<evidence type="ECO:0000313" key="3">
    <source>
        <dbReference type="Proteomes" id="UP000604046"/>
    </source>
</evidence>
<keyword evidence="3" id="KW-1185">Reference proteome</keyword>
<feature type="region of interest" description="Disordered" evidence="1">
    <location>
        <begin position="624"/>
        <end position="653"/>
    </location>
</feature>
<feature type="compositionally biased region" description="Low complexity" evidence="1">
    <location>
        <begin position="629"/>
        <end position="638"/>
    </location>
</feature>
<feature type="region of interest" description="Disordered" evidence="1">
    <location>
        <begin position="397"/>
        <end position="419"/>
    </location>
</feature>
<dbReference type="Proteomes" id="UP000604046">
    <property type="component" value="Unassembled WGS sequence"/>
</dbReference>
<comment type="caution">
    <text evidence="2">The sequence shown here is derived from an EMBL/GenBank/DDBJ whole genome shotgun (WGS) entry which is preliminary data.</text>
</comment>
<dbReference type="AlphaFoldDB" id="A0A812NIT8"/>
<feature type="compositionally biased region" description="Basic and acidic residues" evidence="1">
    <location>
        <begin position="397"/>
        <end position="410"/>
    </location>
</feature>
<reference evidence="2" key="1">
    <citation type="submission" date="2021-02" db="EMBL/GenBank/DDBJ databases">
        <authorList>
            <person name="Dougan E. K."/>
            <person name="Rhodes N."/>
            <person name="Thang M."/>
            <person name="Chan C."/>
        </authorList>
    </citation>
    <scope>NUCLEOTIDE SEQUENCE</scope>
</reference>
<name>A0A812NIT8_9DINO</name>
<evidence type="ECO:0000256" key="1">
    <source>
        <dbReference type="SAM" id="MobiDB-lite"/>
    </source>
</evidence>
<accession>A0A812NIT8</accession>
<feature type="region of interest" description="Disordered" evidence="1">
    <location>
        <begin position="665"/>
        <end position="689"/>
    </location>
</feature>
<feature type="region of interest" description="Disordered" evidence="1">
    <location>
        <begin position="49"/>
        <end position="73"/>
    </location>
</feature>
<feature type="region of interest" description="Disordered" evidence="1">
    <location>
        <begin position="285"/>
        <end position="378"/>
    </location>
</feature>
<evidence type="ECO:0000313" key="2">
    <source>
        <dbReference type="EMBL" id="CAE7318946.1"/>
    </source>
</evidence>
<feature type="compositionally biased region" description="Basic and acidic residues" evidence="1">
    <location>
        <begin position="49"/>
        <end position="65"/>
    </location>
</feature>
<sequence>MDGFNYCFNSQSLNRPILTELVDGSSRDDTWATAELAKGSLQDLFLGAGHEDNRGSIDESNRTDRTTGTTGGQFSLSTLQLQQGVVEAPQRLTPAKVALHQHWNMMRSRLRSASNTGSGQDPATRNRYWAMSGPIFDDVRVAEHAEKAQFIEGVTIVTGRFWDKALPGSASQDVAYVSSSCSVVCRCDWASAVIMPPEAELQEHQEELPGLYQALAKDVISPGLLATRSTLEDVALLTPGSQGISQVATTAGGAQSTGPPSGSHPVAWPGPWYPFVPWSWVAAQSGPTPPGCAATPTPPTPHVQVPAAPCQGQQTATAHPEPAQSPQVVEQPQAIHPTQAQRPPSERALAETAPAPRSSPVPAGQSALAQPAIGSPSANNLAEADAKLQVTIAQEVPAEKASARERREASSPDQQAPAPAPVMVPAIAAVSTAAPAAASVVAAPQPKAANQGPDVVCQGPEASSPQQVLKQVKLLLAGAASGSPPGPSALRAALRSAKTEPWYAETVAQLDGMAASATAELQGMSTTQRVAVALLLLKVHMSSSGAAQAAKLAAAGPTELGPGGDFAWQELLSLLPPWRRAMTKTDFEAFCRISAEHLLPRFKAERVRRLSQVLIELYPPASALEDPQAKASPPSAAQRHPASTSSPLDATSSYRRRQLGAVAAVQRMGDREKDAANVKGAGRGSGSIDLSSLIRRDPAWRVAAKTTDSDSDEIADVNDL</sequence>
<feature type="compositionally biased region" description="Polar residues" evidence="1">
    <location>
        <begin position="324"/>
        <end position="342"/>
    </location>
</feature>
<dbReference type="EMBL" id="CAJNDS010002089">
    <property type="protein sequence ID" value="CAE7318946.1"/>
    <property type="molecule type" value="Genomic_DNA"/>
</dbReference>
<gene>
    <name evidence="2" type="primary">rps6</name>
    <name evidence="2" type="ORF">SNAT2548_LOCUS16719</name>
</gene>
<proteinExistence type="predicted"/>
<feature type="compositionally biased region" description="Polar residues" evidence="1">
    <location>
        <begin position="641"/>
        <end position="653"/>
    </location>
</feature>
<protein>
    <submittedName>
        <fullName evidence="2">Rps6 protein</fullName>
    </submittedName>
</protein>